<dbReference type="PROSITE" id="PS50887">
    <property type="entry name" value="GGDEF"/>
    <property type="match status" value="1"/>
</dbReference>
<proteinExistence type="predicted"/>
<evidence type="ECO:0000313" key="4">
    <source>
        <dbReference type="EMBL" id="QDQ26136.1"/>
    </source>
</evidence>
<dbReference type="GO" id="GO:0005886">
    <property type="term" value="C:plasma membrane"/>
    <property type="evidence" value="ECO:0007669"/>
    <property type="project" value="TreeGrafter"/>
</dbReference>
<gene>
    <name evidence="4" type="ORF">FNU76_07075</name>
</gene>
<dbReference type="CDD" id="cd01949">
    <property type="entry name" value="GGDEF"/>
    <property type="match status" value="1"/>
</dbReference>
<dbReference type="NCBIfam" id="NF038266">
    <property type="entry name" value="diguan_SiaD"/>
    <property type="match status" value="1"/>
</dbReference>
<evidence type="ECO:0000256" key="2">
    <source>
        <dbReference type="ARBA" id="ARBA00034247"/>
    </source>
</evidence>
<evidence type="ECO:0000259" key="3">
    <source>
        <dbReference type="PROSITE" id="PS50887"/>
    </source>
</evidence>
<sequence length="269" mass="30790">MKHDSGELEALIKRLLADPAMRDDPLYFALSQLWQQYRDLLNRVERITHVSDAYQHIARQREQSLSMRFDKHLRQLEKVARISDRYQQMLRDLNTTLQEASTHDALTGLANRRLLLERLKSEAERSERNQRPFCVAMVDIDHFKRVNDQYGHDAGDAVLIDVAQVLESEVREYDLCGRWGGEEFLILLPETELATALAVLERVRDCVRQRPIQVEKQSLTLTVSAGLAEHRLDQGYADTVNQADAAMLVAKRSGRDRCWAGEAPPTGAV</sequence>
<dbReference type="GO" id="GO:1902201">
    <property type="term" value="P:negative regulation of bacterial-type flagellum-dependent cell motility"/>
    <property type="evidence" value="ECO:0007669"/>
    <property type="project" value="TreeGrafter"/>
</dbReference>
<dbReference type="InterPro" id="IPR050469">
    <property type="entry name" value="Diguanylate_Cyclase"/>
</dbReference>
<dbReference type="PANTHER" id="PTHR45138:SF9">
    <property type="entry name" value="DIGUANYLATE CYCLASE DGCM-RELATED"/>
    <property type="match status" value="1"/>
</dbReference>
<dbReference type="AlphaFoldDB" id="A0A516SDB1"/>
<dbReference type="SUPFAM" id="SSF55073">
    <property type="entry name" value="Nucleotide cyclase"/>
    <property type="match status" value="1"/>
</dbReference>
<dbReference type="Proteomes" id="UP000317550">
    <property type="component" value="Chromosome"/>
</dbReference>
<dbReference type="Pfam" id="PF00990">
    <property type="entry name" value="GGDEF"/>
    <property type="match status" value="1"/>
</dbReference>
<keyword evidence="5" id="KW-1185">Reference proteome</keyword>
<name>A0A516SDB1_9NEIS</name>
<dbReference type="InterPro" id="IPR043128">
    <property type="entry name" value="Rev_trsase/Diguanyl_cyclase"/>
</dbReference>
<dbReference type="KEGG" id="cari:FNU76_07075"/>
<evidence type="ECO:0000256" key="1">
    <source>
        <dbReference type="ARBA" id="ARBA00012528"/>
    </source>
</evidence>
<dbReference type="RefSeq" id="WP_144277535.1">
    <property type="nucleotide sequence ID" value="NZ_CP041730.1"/>
</dbReference>
<accession>A0A516SDB1</accession>
<comment type="catalytic activity">
    <reaction evidence="2">
        <text>2 GTP = 3',3'-c-di-GMP + 2 diphosphate</text>
        <dbReference type="Rhea" id="RHEA:24898"/>
        <dbReference type="ChEBI" id="CHEBI:33019"/>
        <dbReference type="ChEBI" id="CHEBI:37565"/>
        <dbReference type="ChEBI" id="CHEBI:58805"/>
        <dbReference type="EC" id="2.7.7.65"/>
    </reaction>
</comment>
<dbReference type="FunFam" id="3.30.70.270:FF:000001">
    <property type="entry name" value="Diguanylate cyclase domain protein"/>
    <property type="match status" value="1"/>
</dbReference>
<feature type="domain" description="GGDEF" evidence="3">
    <location>
        <begin position="131"/>
        <end position="263"/>
    </location>
</feature>
<protein>
    <recommendedName>
        <fullName evidence="1">diguanylate cyclase</fullName>
        <ecNumber evidence="1">2.7.7.65</ecNumber>
    </recommendedName>
</protein>
<dbReference type="InterPro" id="IPR029787">
    <property type="entry name" value="Nucleotide_cyclase"/>
</dbReference>
<dbReference type="NCBIfam" id="TIGR00254">
    <property type="entry name" value="GGDEF"/>
    <property type="match status" value="1"/>
</dbReference>
<dbReference type="SMART" id="SM00267">
    <property type="entry name" value="GGDEF"/>
    <property type="match status" value="1"/>
</dbReference>
<dbReference type="InterPro" id="IPR000160">
    <property type="entry name" value="GGDEF_dom"/>
</dbReference>
<dbReference type="GO" id="GO:0043709">
    <property type="term" value="P:cell adhesion involved in single-species biofilm formation"/>
    <property type="evidence" value="ECO:0007669"/>
    <property type="project" value="TreeGrafter"/>
</dbReference>
<reference evidence="5" key="1">
    <citation type="submission" date="2019-07" db="EMBL/GenBank/DDBJ databases">
        <title>Chitinimonas sp. nov., isolated from Ny-Alesund, arctica soil.</title>
        <authorList>
            <person name="Xu Q."/>
            <person name="Peng F."/>
        </authorList>
    </citation>
    <scope>NUCLEOTIDE SEQUENCE [LARGE SCALE GENOMIC DNA]</scope>
    <source>
        <strain evidence="5">R3-44</strain>
    </source>
</reference>
<evidence type="ECO:0000313" key="5">
    <source>
        <dbReference type="Proteomes" id="UP000317550"/>
    </source>
</evidence>
<organism evidence="4 5">
    <name type="scientific">Chitinimonas arctica</name>
    <dbReference type="NCBI Taxonomy" id="2594795"/>
    <lineage>
        <taxon>Bacteria</taxon>
        <taxon>Pseudomonadati</taxon>
        <taxon>Pseudomonadota</taxon>
        <taxon>Betaproteobacteria</taxon>
        <taxon>Neisseriales</taxon>
        <taxon>Chitinibacteraceae</taxon>
        <taxon>Chitinimonas</taxon>
    </lineage>
</organism>
<dbReference type="Gene3D" id="3.30.70.270">
    <property type="match status" value="1"/>
</dbReference>
<dbReference type="EC" id="2.7.7.65" evidence="1"/>
<dbReference type="PANTHER" id="PTHR45138">
    <property type="entry name" value="REGULATORY COMPONENTS OF SENSORY TRANSDUCTION SYSTEM"/>
    <property type="match status" value="1"/>
</dbReference>
<dbReference type="OrthoDB" id="23692at2"/>
<dbReference type="EMBL" id="CP041730">
    <property type="protein sequence ID" value="QDQ26136.1"/>
    <property type="molecule type" value="Genomic_DNA"/>
</dbReference>
<dbReference type="GO" id="GO:0052621">
    <property type="term" value="F:diguanylate cyclase activity"/>
    <property type="evidence" value="ECO:0007669"/>
    <property type="project" value="UniProtKB-EC"/>
</dbReference>